<evidence type="ECO:0000259" key="3">
    <source>
        <dbReference type="Pfam" id="PF02517"/>
    </source>
</evidence>
<sequence length="224" mass="23238">MGDRLRAAALAGLVLAWSAIKLRIPSRWNPLPQAVFGAAVAVLARPPLGLRPPALWAGLRWGGAAAVPVLVTVAAATAIPGVREAMTAQVRTPDPARWLLLRIPIGTVWAEEAAYRAATGTAAERAFGVPVGRLVAAATFGLSHVPDARSSGTPVLGTVLITGAAGWLFSWLYDESGSLAAPMIAHLAVNEAGAVAALALTRRRRSGRERPAGAARSSGRRSRN</sequence>
<dbReference type="RefSeq" id="WP_003930436.1">
    <property type="nucleotide sequence ID" value="NZ_JH814690.1"/>
</dbReference>
<feature type="transmembrane region" description="Helical" evidence="2">
    <location>
        <begin position="61"/>
        <end position="82"/>
    </location>
</feature>
<proteinExistence type="predicted"/>
<evidence type="ECO:0000256" key="2">
    <source>
        <dbReference type="SAM" id="Phobius"/>
    </source>
</evidence>
<feature type="domain" description="CAAX prenyl protease 2/Lysostaphin resistance protein A-like" evidence="3">
    <location>
        <begin position="97"/>
        <end position="190"/>
    </location>
</feature>
<dbReference type="InterPro" id="IPR003675">
    <property type="entry name" value="Rce1/LyrA-like_dom"/>
</dbReference>
<dbReference type="eggNOG" id="COG1266">
    <property type="taxonomic scope" value="Bacteria"/>
</dbReference>
<organism evidence="4 5">
    <name type="scientific">Mycolicibacterium vaccae ATCC 25954</name>
    <dbReference type="NCBI Taxonomy" id="1194972"/>
    <lineage>
        <taxon>Bacteria</taxon>
        <taxon>Bacillati</taxon>
        <taxon>Actinomycetota</taxon>
        <taxon>Actinomycetes</taxon>
        <taxon>Mycobacteriales</taxon>
        <taxon>Mycobacteriaceae</taxon>
        <taxon>Mycolicibacterium</taxon>
    </lineage>
</organism>
<comment type="caution">
    <text evidence="4">The sequence shown here is derived from an EMBL/GenBank/DDBJ whole genome shotgun (WGS) entry which is preliminary data.</text>
</comment>
<reference evidence="4 5" key="1">
    <citation type="journal article" date="2012" name="J. Bacteriol.">
        <title>Complete Genome Sequence of Mycobacterium vaccae Type Strain ATCC 25954.</title>
        <authorList>
            <person name="Ho Y.S."/>
            <person name="Adroub S.A."/>
            <person name="Abadi M."/>
            <person name="Al Alwan B."/>
            <person name="Alkhateeb R."/>
            <person name="Gao G."/>
            <person name="Ragab A."/>
            <person name="Ali S."/>
            <person name="van Soolingen D."/>
            <person name="Bitter W."/>
            <person name="Pain A."/>
            <person name="Abdallah A.M."/>
        </authorList>
    </citation>
    <scope>NUCLEOTIDE SEQUENCE [LARGE SCALE GENOMIC DNA]</scope>
    <source>
        <strain evidence="4 5">ATCC 25954</strain>
    </source>
</reference>
<protein>
    <submittedName>
        <fullName evidence="4">Abortive infection protein</fullName>
    </submittedName>
</protein>
<evidence type="ECO:0000313" key="5">
    <source>
        <dbReference type="Proteomes" id="UP000006072"/>
    </source>
</evidence>
<keyword evidence="2" id="KW-0472">Membrane</keyword>
<dbReference type="Proteomes" id="UP000006072">
    <property type="component" value="Unassembled WGS sequence"/>
</dbReference>
<dbReference type="GO" id="GO:0080120">
    <property type="term" value="P:CAAX-box protein maturation"/>
    <property type="evidence" value="ECO:0007669"/>
    <property type="project" value="UniProtKB-ARBA"/>
</dbReference>
<keyword evidence="5" id="KW-1185">Reference proteome</keyword>
<feature type="transmembrane region" description="Helical" evidence="2">
    <location>
        <begin position="155"/>
        <end position="173"/>
    </location>
</feature>
<accession>K0VB32</accession>
<name>K0VB32_MYCVA</name>
<feature type="region of interest" description="Disordered" evidence="1">
    <location>
        <begin position="203"/>
        <end position="224"/>
    </location>
</feature>
<dbReference type="HOGENOM" id="CLU_088558_1_0_11"/>
<dbReference type="InterPro" id="IPR015837">
    <property type="entry name" value="UCP026622_CAAX_protease"/>
</dbReference>
<keyword evidence="2" id="KW-1133">Transmembrane helix</keyword>
<keyword evidence="2" id="KW-0812">Transmembrane</keyword>
<gene>
    <name evidence="4" type="ORF">MVAC_16093</name>
</gene>
<dbReference type="GO" id="GO:0004175">
    <property type="term" value="F:endopeptidase activity"/>
    <property type="evidence" value="ECO:0007669"/>
    <property type="project" value="UniProtKB-ARBA"/>
</dbReference>
<dbReference type="AlphaFoldDB" id="K0VB32"/>
<evidence type="ECO:0000313" key="4">
    <source>
        <dbReference type="EMBL" id="EJZ08279.1"/>
    </source>
</evidence>
<feature type="transmembrane region" description="Helical" evidence="2">
    <location>
        <begin position="179"/>
        <end position="200"/>
    </location>
</feature>
<evidence type="ECO:0000256" key="1">
    <source>
        <dbReference type="SAM" id="MobiDB-lite"/>
    </source>
</evidence>
<dbReference type="EMBL" id="ALQA01000033">
    <property type="protein sequence ID" value="EJZ08279.1"/>
    <property type="molecule type" value="Genomic_DNA"/>
</dbReference>
<dbReference type="PIRSF" id="PIRSF026622">
    <property type="entry name" value="Proteas_026622"/>
    <property type="match status" value="1"/>
</dbReference>
<dbReference type="Pfam" id="PF02517">
    <property type="entry name" value="Rce1-like"/>
    <property type="match status" value="1"/>
</dbReference>